<dbReference type="InterPro" id="IPR036603">
    <property type="entry name" value="RBP11-like"/>
</dbReference>
<dbReference type="GO" id="GO:0003899">
    <property type="term" value="F:DNA-directed RNA polymerase activity"/>
    <property type="evidence" value="ECO:0007669"/>
    <property type="project" value="InterPro"/>
</dbReference>
<evidence type="ECO:0000256" key="3">
    <source>
        <dbReference type="ARBA" id="ARBA00023163"/>
    </source>
</evidence>
<dbReference type="InterPro" id="IPR022905">
    <property type="entry name" value="Rpo11-like"/>
</dbReference>
<dbReference type="GO" id="GO:0046983">
    <property type="term" value="F:protein dimerization activity"/>
    <property type="evidence" value="ECO:0007669"/>
    <property type="project" value="InterPro"/>
</dbReference>
<dbReference type="InterPro" id="IPR009025">
    <property type="entry name" value="RBP11-like_dimer"/>
</dbReference>
<gene>
    <name evidence="7" type="ORF">QBC33DRAFT_267407</name>
</gene>
<sequence length="159" mass="17645">MTHVNPRHDNLQDPWAAIRYHMTGLAEHQANIGFRFELFLLGDGEKKITEQVFTGMSNTSDFTLHKEDHTLGNLLSEHLKKAPHVMMAGYKVGHPNVPEVLLRVQTDGTITPREALVEVCKQLVATLGQLGREFQKEFAFRQIADQGNQGNANGGASGN</sequence>
<evidence type="ECO:0000256" key="2">
    <source>
        <dbReference type="ARBA" id="ARBA00022478"/>
    </source>
</evidence>
<dbReference type="EMBL" id="MU839000">
    <property type="protein sequence ID" value="KAK1770459.1"/>
    <property type="molecule type" value="Genomic_DNA"/>
</dbReference>
<evidence type="ECO:0000313" key="7">
    <source>
        <dbReference type="EMBL" id="KAK1770459.1"/>
    </source>
</evidence>
<dbReference type="CDD" id="cd06926">
    <property type="entry name" value="RNAP_II_RPB11"/>
    <property type="match status" value="1"/>
</dbReference>
<dbReference type="AlphaFoldDB" id="A0AAJ0FPS0"/>
<accession>A0AAJ0FPS0</accession>
<dbReference type="Pfam" id="PF13656">
    <property type="entry name" value="RNA_pol_L_2"/>
    <property type="match status" value="1"/>
</dbReference>
<evidence type="ECO:0000256" key="5">
    <source>
        <dbReference type="ARBA" id="ARBA00025751"/>
    </source>
</evidence>
<evidence type="ECO:0000256" key="1">
    <source>
        <dbReference type="ARBA" id="ARBA00004123"/>
    </source>
</evidence>
<dbReference type="RefSeq" id="XP_060286672.1">
    <property type="nucleotide sequence ID" value="XM_060423160.1"/>
</dbReference>
<dbReference type="GO" id="GO:0005665">
    <property type="term" value="C:RNA polymerase II, core complex"/>
    <property type="evidence" value="ECO:0007669"/>
    <property type="project" value="InterPro"/>
</dbReference>
<dbReference type="SUPFAM" id="SSF55257">
    <property type="entry name" value="RBP11-like subunits of RNA polymerase"/>
    <property type="match status" value="1"/>
</dbReference>
<proteinExistence type="inferred from homology"/>
<keyword evidence="3" id="KW-0804">Transcription</keyword>
<dbReference type="Proteomes" id="UP001244011">
    <property type="component" value="Unassembled WGS sequence"/>
</dbReference>
<dbReference type="Gene3D" id="3.30.1360.10">
    <property type="entry name" value="RNA polymerase, RBP11-like subunit"/>
    <property type="match status" value="1"/>
</dbReference>
<dbReference type="PANTHER" id="PTHR13946">
    <property type="entry name" value="DNA-DIRECTED RNA POLYMERASE I,II,III"/>
    <property type="match status" value="1"/>
</dbReference>
<protein>
    <submittedName>
        <fullName evidence="7">RBP11-like subunits of RNA polymerase</fullName>
    </submittedName>
</protein>
<evidence type="ECO:0000256" key="4">
    <source>
        <dbReference type="ARBA" id="ARBA00023242"/>
    </source>
</evidence>
<comment type="subcellular location">
    <subcellularLocation>
        <location evidence="1">Nucleus</location>
    </subcellularLocation>
</comment>
<keyword evidence="4" id="KW-0539">Nucleus</keyword>
<dbReference type="PROSITE" id="PS01154">
    <property type="entry name" value="RNA_POL_L_13KD"/>
    <property type="match status" value="1"/>
</dbReference>
<feature type="domain" description="DNA-directed RNA polymerase RBP11-like dimerisation" evidence="6">
    <location>
        <begin position="60"/>
        <end position="131"/>
    </location>
</feature>
<comment type="similarity">
    <text evidence="5">Belongs to the archaeal Rpo11/eukaryotic RPB11/RPC19 RNA polymerase subunit family.</text>
</comment>
<dbReference type="HAMAP" id="MF_00261">
    <property type="entry name" value="RNApol_arch_Rpo11"/>
    <property type="match status" value="1"/>
</dbReference>
<dbReference type="InterPro" id="IPR008193">
    <property type="entry name" value="RNA_pol_Rpb11_13-16kDa_CS"/>
</dbReference>
<reference evidence="7" key="1">
    <citation type="submission" date="2023-06" db="EMBL/GenBank/DDBJ databases">
        <title>Genome-scale phylogeny and comparative genomics of the fungal order Sordariales.</title>
        <authorList>
            <consortium name="Lawrence Berkeley National Laboratory"/>
            <person name="Hensen N."/>
            <person name="Bonometti L."/>
            <person name="Westerberg I."/>
            <person name="Brannstrom I.O."/>
            <person name="Guillou S."/>
            <person name="Cros-Aarteil S."/>
            <person name="Calhoun S."/>
            <person name="Haridas S."/>
            <person name="Kuo A."/>
            <person name="Mondo S."/>
            <person name="Pangilinan J."/>
            <person name="Riley R."/>
            <person name="Labutti K."/>
            <person name="Andreopoulos B."/>
            <person name="Lipzen A."/>
            <person name="Chen C."/>
            <person name="Yanf M."/>
            <person name="Daum C."/>
            <person name="Ng V."/>
            <person name="Clum A."/>
            <person name="Steindorff A."/>
            <person name="Ohm R."/>
            <person name="Martin F."/>
            <person name="Silar P."/>
            <person name="Natvig D."/>
            <person name="Lalanne C."/>
            <person name="Gautier V."/>
            <person name="Ament-Velasquez S.L."/>
            <person name="Kruys A."/>
            <person name="Hutchinson M.I."/>
            <person name="Powell A.J."/>
            <person name="Barry K."/>
            <person name="Miller A.N."/>
            <person name="Grigoriev I.V."/>
            <person name="Debuchy R."/>
            <person name="Gladieux P."/>
            <person name="Thoren M.H."/>
            <person name="Johannesson H."/>
        </authorList>
    </citation>
    <scope>NUCLEOTIDE SEQUENCE</scope>
    <source>
        <strain evidence="7">8032-3</strain>
    </source>
</reference>
<keyword evidence="8" id="KW-1185">Reference proteome</keyword>
<keyword evidence="2" id="KW-0240">DNA-directed RNA polymerase</keyword>
<organism evidence="7 8">
    <name type="scientific">Phialemonium atrogriseum</name>
    <dbReference type="NCBI Taxonomy" id="1093897"/>
    <lineage>
        <taxon>Eukaryota</taxon>
        <taxon>Fungi</taxon>
        <taxon>Dikarya</taxon>
        <taxon>Ascomycota</taxon>
        <taxon>Pezizomycotina</taxon>
        <taxon>Sordariomycetes</taxon>
        <taxon>Sordariomycetidae</taxon>
        <taxon>Cephalothecales</taxon>
        <taxon>Cephalothecaceae</taxon>
        <taxon>Phialemonium</taxon>
    </lineage>
</organism>
<evidence type="ECO:0000313" key="8">
    <source>
        <dbReference type="Proteomes" id="UP001244011"/>
    </source>
</evidence>
<evidence type="ECO:0000259" key="6">
    <source>
        <dbReference type="Pfam" id="PF13656"/>
    </source>
</evidence>
<dbReference type="GO" id="GO:0003677">
    <property type="term" value="F:DNA binding"/>
    <property type="evidence" value="ECO:0007669"/>
    <property type="project" value="InterPro"/>
</dbReference>
<dbReference type="GO" id="GO:0006366">
    <property type="term" value="P:transcription by RNA polymerase II"/>
    <property type="evidence" value="ECO:0007669"/>
    <property type="project" value="InterPro"/>
</dbReference>
<dbReference type="PANTHER" id="PTHR13946:SF16">
    <property type="entry name" value="DNA-DIRECTED RNA POLYMERASE II SUBUNIT RPB11"/>
    <property type="match status" value="1"/>
</dbReference>
<dbReference type="GeneID" id="85306347"/>
<dbReference type="InterPro" id="IPR037685">
    <property type="entry name" value="RBP11"/>
</dbReference>
<comment type="caution">
    <text evidence="7">The sequence shown here is derived from an EMBL/GenBank/DDBJ whole genome shotgun (WGS) entry which is preliminary data.</text>
</comment>
<name>A0AAJ0FPS0_9PEZI</name>